<feature type="non-terminal residue" evidence="3">
    <location>
        <position position="1"/>
    </location>
</feature>
<name>A0A1F8A1E3_9EURO</name>
<evidence type="ECO:0000256" key="1">
    <source>
        <dbReference type="SAM" id="MobiDB-lite"/>
    </source>
</evidence>
<gene>
    <name evidence="3" type="ORF">ABOM_006526</name>
</gene>
<dbReference type="OrthoDB" id="16464at2759"/>
<protein>
    <submittedName>
        <fullName evidence="3">Epimerase/dehydratase family protein</fullName>
    </submittedName>
</protein>
<evidence type="ECO:0000313" key="4">
    <source>
        <dbReference type="Proteomes" id="UP000179179"/>
    </source>
</evidence>
<dbReference type="SUPFAM" id="SSF51735">
    <property type="entry name" value="NAD(P)-binding Rossmann-fold domains"/>
    <property type="match status" value="1"/>
</dbReference>
<dbReference type="Gene3D" id="3.40.50.720">
    <property type="entry name" value="NAD(P)-binding Rossmann-like Domain"/>
    <property type="match status" value="1"/>
</dbReference>
<feature type="region of interest" description="Disordered" evidence="1">
    <location>
        <begin position="1"/>
        <end position="21"/>
    </location>
</feature>
<dbReference type="RefSeq" id="XP_022389263.1">
    <property type="nucleotide sequence ID" value="XM_022533655.1"/>
</dbReference>
<dbReference type="EMBL" id="LYCR01000041">
    <property type="protein sequence ID" value="OGM45546.1"/>
    <property type="molecule type" value="Genomic_DNA"/>
</dbReference>
<dbReference type="Pfam" id="PF01370">
    <property type="entry name" value="Epimerase"/>
    <property type="match status" value="1"/>
</dbReference>
<dbReference type="AlphaFoldDB" id="A0A1F8A1E3"/>
<dbReference type="InterPro" id="IPR036291">
    <property type="entry name" value="NAD(P)-bd_dom_sf"/>
</dbReference>
<dbReference type="InterPro" id="IPR001509">
    <property type="entry name" value="Epimerase_deHydtase"/>
</dbReference>
<proteinExistence type="predicted"/>
<dbReference type="STRING" id="109264.A0A1F8A1E3"/>
<dbReference type="Proteomes" id="UP000179179">
    <property type="component" value="Unassembled WGS sequence"/>
</dbReference>
<dbReference type="InterPro" id="IPR050177">
    <property type="entry name" value="Lipid_A_modif_metabolic_enz"/>
</dbReference>
<accession>A0A1F8A1E3</accession>
<evidence type="ECO:0000313" key="3">
    <source>
        <dbReference type="EMBL" id="OGM45546.1"/>
    </source>
</evidence>
<feature type="compositionally biased region" description="Pro residues" evidence="1">
    <location>
        <begin position="1"/>
        <end position="10"/>
    </location>
</feature>
<feature type="domain" description="NAD-dependent epimerase/dehydratase" evidence="2">
    <location>
        <begin position="31"/>
        <end position="260"/>
    </location>
</feature>
<dbReference type="PANTHER" id="PTHR43245:SF11">
    <property type="entry name" value="LD23561P"/>
    <property type="match status" value="1"/>
</dbReference>
<reference evidence="3 4" key="1">
    <citation type="journal article" date="2016" name="Genome Biol. Evol.">
        <title>Draft genome sequence of an aflatoxigenic Aspergillus species, A. bombycis.</title>
        <authorList>
            <person name="Moore G.G."/>
            <person name="Mack B.M."/>
            <person name="Beltz S.B."/>
            <person name="Gilbert M.K."/>
        </authorList>
    </citation>
    <scope>NUCLEOTIDE SEQUENCE [LARGE SCALE GENOMIC DNA]</scope>
    <source>
        <strain evidence="4">NRRL 26010</strain>
    </source>
</reference>
<evidence type="ECO:0000259" key="2">
    <source>
        <dbReference type="Pfam" id="PF01370"/>
    </source>
</evidence>
<dbReference type="GeneID" id="34449916"/>
<sequence>ANCIPLPPSRPDTVPVSHTAMASDQSEKPAVLIVGGLGFIGRHLALYIHENNLASEVRLVDKVLPQLAWLAPEFQEACSKDKFVQADASREQHFPRVFDRANGKQFDYVINCGGETRHSQPDDVYELRNYNLTVALAREVARRGIRSYVECSTAHVYKSASSPRKEDDKLQPWHKLAKWKMKASDEISKVPGLNYCLLRLPHVYGEYCSGFFAMGVCLARVHLEMEKDLELLYTGDVKMNTLYVKDAASALWKSAEWRATAPTDGSAPTAFNVVDHGNTRQQDIADALSTIFGLKCSFLGSLVSQFAKLNLDDVIDDMNEECLQVWAELMELKKIERPGPISPFLERDVFKDQDMSLDGTLFEKTTGWRPTRERFDADGVRDMVESYKRMGWWP</sequence>
<dbReference type="PANTHER" id="PTHR43245">
    <property type="entry name" value="BIFUNCTIONAL POLYMYXIN RESISTANCE PROTEIN ARNA"/>
    <property type="match status" value="1"/>
</dbReference>
<organism evidence="3 4">
    <name type="scientific">Aspergillus bombycis</name>
    <dbReference type="NCBI Taxonomy" id="109264"/>
    <lineage>
        <taxon>Eukaryota</taxon>
        <taxon>Fungi</taxon>
        <taxon>Dikarya</taxon>
        <taxon>Ascomycota</taxon>
        <taxon>Pezizomycotina</taxon>
        <taxon>Eurotiomycetes</taxon>
        <taxon>Eurotiomycetidae</taxon>
        <taxon>Eurotiales</taxon>
        <taxon>Aspergillaceae</taxon>
        <taxon>Aspergillus</taxon>
    </lineage>
</organism>
<keyword evidence="4" id="KW-1185">Reference proteome</keyword>
<comment type="caution">
    <text evidence="3">The sequence shown here is derived from an EMBL/GenBank/DDBJ whole genome shotgun (WGS) entry which is preliminary data.</text>
</comment>